<dbReference type="Proteomes" id="UP000182227">
    <property type="component" value="Unassembled WGS sequence"/>
</dbReference>
<feature type="domain" description="Tetrapyrrole biosynthesis uroporphyrinogen III synthase" evidence="4">
    <location>
        <begin position="23"/>
        <end position="257"/>
    </location>
</feature>
<accession>A0A0U1DUV0</accession>
<dbReference type="Gene3D" id="3.40.50.10090">
    <property type="match status" value="2"/>
</dbReference>
<dbReference type="PANTHER" id="PTHR40082:SF1">
    <property type="entry name" value="BLR5956 PROTEIN"/>
    <property type="match status" value="1"/>
</dbReference>
<dbReference type="AlphaFoldDB" id="A0A0U1DUV0"/>
<dbReference type="InterPro" id="IPR036108">
    <property type="entry name" value="4pyrrol_syn_uPrphyn_synt_sf"/>
</dbReference>
<keyword evidence="1" id="KW-0479">Metal-binding</keyword>
<sequence>MNEPDWAPLTGFRVAVTSARRADELSALLTRRGATVTSAAAITMVPLPDDDQLRTHTASLIDVPPDIVVATTGIGFRGWFAAADGWGLAAELTDALSSARIVSRGPKATGALRAAGLPEEWSPESESSREVLRYLIEQGVAGQRIAVQLHGATDEWDPFPEFLDELRAAGAEVVPIRVYRWHPAPRDGEFDQMVAGIAERRFDAVSFTSAMAVASVLMRATEMDIADRVLAALRTDVHAMCVGPVTARPLVRLGVPTSAPRADAVGRLGPSHHRRTATAAGADRSGRRAHARDPGHLRSGRRRGQVAVPGRDGHHPRAGAPSGRGGFPVRPAERAAGHWHRHPCGGDRGAEASYRIGGQEHRVDGRQARLPARRRRQRDGHGAMSLVLAAHGTRKPGGVAMIGELAARVSDLLGRPVHVSFVDVVGPTPSEVLASLPTDCPAVVVPAFLAAGYHVRVDVPHHVAASGHPAVTVTQPLGPCPGTVRVLADRLTESGWRPGDSVILAAAGTSDRGAQSDLRRTAALLSAVTGDRVEMAFAATGAPSVAEAVAAQRSRGHRRIAVASYLLADGLFQDRLRESGADLVSEPLGTHPGMVRLIANRFRRAGVLSLPAAA</sequence>
<dbReference type="Gene3D" id="3.40.50.1400">
    <property type="match status" value="2"/>
</dbReference>
<evidence type="ECO:0000256" key="3">
    <source>
        <dbReference type="SAM" id="MobiDB-lite"/>
    </source>
</evidence>
<dbReference type="CDD" id="cd03414">
    <property type="entry name" value="CbiX_SirB_C"/>
    <property type="match status" value="1"/>
</dbReference>
<proteinExistence type="predicted"/>
<dbReference type="SUPFAM" id="SSF69618">
    <property type="entry name" value="HemD-like"/>
    <property type="match status" value="1"/>
</dbReference>
<name>A0A0U1DUV0_9MYCO</name>
<dbReference type="InterPro" id="IPR039793">
    <property type="entry name" value="UROS/Hem4"/>
</dbReference>
<feature type="region of interest" description="Disordered" evidence="3">
    <location>
        <begin position="261"/>
        <end position="348"/>
    </location>
</feature>
<reference evidence="5 6" key="1">
    <citation type="submission" date="2015-03" db="EMBL/GenBank/DDBJ databases">
        <authorList>
            <person name="Murphy D."/>
        </authorList>
    </citation>
    <scope>NUCLEOTIDE SEQUENCE [LARGE SCALE GENOMIC DNA]</scope>
    <source>
        <strain evidence="5 6">D16</strain>
    </source>
</reference>
<evidence type="ECO:0000256" key="2">
    <source>
        <dbReference type="ARBA" id="ARBA00023239"/>
    </source>
</evidence>
<dbReference type="PANTHER" id="PTHR40082">
    <property type="entry name" value="BLR5956 PROTEIN"/>
    <property type="match status" value="1"/>
</dbReference>
<protein>
    <submittedName>
        <fullName evidence="5">Bifunctional uroporphyrinogen-III synthetase/response regulator domain-containing protein</fullName>
    </submittedName>
</protein>
<dbReference type="Pfam" id="PF01903">
    <property type="entry name" value="CbiX"/>
    <property type="match status" value="2"/>
</dbReference>
<dbReference type="CDD" id="cd03416">
    <property type="entry name" value="CbiX_SirB_N"/>
    <property type="match status" value="1"/>
</dbReference>
<dbReference type="InterPro" id="IPR002762">
    <property type="entry name" value="CbiX-like"/>
</dbReference>
<evidence type="ECO:0000313" key="5">
    <source>
        <dbReference type="EMBL" id="CQD23181.1"/>
    </source>
</evidence>
<dbReference type="InterPro" id="IPR003754">
    <property type="entry name" value="4pyrrol_synth_uPrphyn_synth"/>
</dbReference>
<evidence type="ECO:0000256" key="1">
    <source>
        <dbReference type="ARBA" id="ARBA00022723"/>
    </source>
</evidence>
<dbReference type="GO" id="GO:0006780">
    <property type="term" value="P:uroporphyrinogen III biosynthetic process"/>
    <property type="evidence" value="ECO:0007669"/>
    <property type="project" value="InterPro"/>
</dbReference>
<dbReference type="GO" id="GO:0046872">
    <property type="term" value="F:metal ion binding"/>
    <property type="evidence" value="ECO:0007669"/>
    <property type="project" value="UniProtKB-KW"/>
</dbReference>
<organism evidence="5 6">
    <name type="scientific">Mycolicibacterium conceptionense</name>
    <dbReference type="NCBI Taxonomy" id="451644"/>
    <lineage>
        <taxon>Bacteria</taxon>
        <taxon>Bacillati</taxon>
        <taxon>Actinomycetota</taxon>
        <taxon>Actinomycetes</taxon>
        <taxon>Mycobacteriales</taxon>
        <taxon>Mycobacteriaceae</taxon>
        <taxon>Mycolicibacterium</taxon>
    </lineage>
</organism>
<dbReference type="SUPFAM" id="SSF53800">
    <property type="entry name" value="Chelatase"/>
    <property type="match status" value="1"/>
</dbReference>
<evidence type="ECO:0000259" key="4">
    <source>
        <dbReference type="Pfam" id="PF02602"/>
    </source>
</evidence>
<dbReference type="CDD" id="cd06578">
    <property type="entry name" value="HemD"/>
    <property type="match status" value="1"/>
</dbReference>
<dbReference type="GO" id="GO:0004852">
    <property type="term" value="F:uroporphyrinogen-III synthase activity"/>
    <property type="evidence" value="ECO:0007669"/>
    <property type="project" value="InterPro"/>
</dbReference>
<evidence type="ECO:0000313" key="6">
    <source>
        <dbReference type="Proteomes" id="UP000182227"/>
    </source>
</evidence>
<feature type="region of interest" description="Disordered" evidence="3">
    <location>
        <begin position="362"/>
        <end position="381"/>
    </location>
</feature>
<gene>
    <name evidence="5" type="ORF">BN970_05650</name>
</gene>
<dbReference type="NCBIfam" id="NF005568">
    <property type="entry name" value="PRK07239.1"/>
    <property type="match status" value="1"/>
</dbReference>
<dbReference type="Pfam" id="PF02602">
    <property type="entry name" value="HEM4"/>
    <property type="match status" value="1"/>
</dbReference>
<dbReference type="EMBL" id="CTEF01000005">
    <property type="protein sequence ID" value="CQD23181.1"/>
    <property type="molecule type" value="Genomic_DNA"/>
</dbReference>
<keyword evidence="2" id="KW-0456">Lyase</keyword>